<dbReference type="Proteomes" id="UP000191240">
    <property type="component" value="Unassembled WGS sequence"/>
</dbReference>
<evidence type="ECO:0000313" key="2">
    <source>
        <dbReference type="Proteomes" id="UP000191240"/>
    </source>
</evidence>
<gene>
    <name evidence="1" type="ORF">SAMN02745671_00655</name>
</gene>
<organism evidence="1 2">
    <name type="scientific">Anaerovibrio lipolyticus DSM 3074</name>
    <dbReference type="NCBI Taxonomy" id="1120997"/>
    <lineage>
        <taxon>Bacteria</taxon>
        <taxon>Bacillati</taxon>
        <taxon>Bacillota</taxon>
        <taxon>Negativicutes</taxon>
        <taxon>Selenomonadales</taxon>
        <taxon>Selenomonadaceae</taxon>
        <taxon>Anaerovibrio</taxon>
    </lineage>
</organism>
<sequence length="145" mass="15802">MINLYTNNPTKDQKDGTLISQDHTNTAPLAITLKLTEQKAVKVAVRTDTGYKTADGVNISFAYWDGSEYQTTGGNINNWFVCLDNNYTDAENALTNGTWGHSADITSDITDTNTIIWVKYDASNATTPINDDTTAVCLKATVEAV</sequence>
<reference evidence="1 2" key="1">
    <citation type="submission" date="2016-11" db="EMBL/GenBank/DDBJ databases">
        <authorList>
            <person name="Jaros S."/>
            <person name="Januszkiewicz K."/>
            <person name="Wedrychowicz H."/>
        </authorList>
    </citation>
    <scope>NUCLEOTIDE SEQUENCE [LARGE SCALE GENOMIC DNA]</scope>
    <source>
        <strain evidence="1 2">DSM 3074</strain>
    </source>
</reference>
<evidence type="ECO:0000313" key="1">
    <source>
        <dbReference type="EMBL" id="SHI44741.1"/>
    </source>
</evidence>
<proteinExistence type="predicted"/>
<protein>
    <submittedName>
        <fullName evidence="1">Uncharacterized protein</fullName>
    </submittedName>
</protein>
<dbReference type="AlphaFoldDB" id="A0A1M6B7M8"/>
<accession>A0A1M6B7M8</accession>
<name>A0A1M6B7M8_9FIRM</name>
<dbReference type="RefSeq" id="WP_080325345.1">
    <property type="nucleotide sequence ID" value="NZ_FQYW01000005.1"/>
</dbReference>
<dbReference type="EMBL" id="FQYW01000005">
    <property type="protein sequence ID" value="SHI44741.1"/>
    <property type="molecule type" value="Genomic_DNA"/>
</dbReference>